<sequence>MTEWMDQLTQAATRLAAERHRDIAFLRSTAAAGATDPVVRARLEREAAEATATADGYAARAAELAVGNEPWEEAEIAQQVEQARVAATHDVLDDPGETTEQLRQREIADATMRSYLAWQQEGVPPQEIAHRLERVSPIGAKAVSDYEQLLTVGYTPDEARAIAADTAAQDPIPPDRTVADEVGEDLFEPDVPDPVDEEAAQLAFDRAYTVGEEAIDLFKNVLCEANSEADARAETLRMFEGDSLAVAQAALDLYTARRGAEDEPLDLAELAATTAAEQATAQDTGEESTVGTNEPGTSAQAEAAAARLRNDEATYEADVEQRYQALLRDGVDMVTALRRAEDGARENWQLEPWSAQGRTVDHAHAVVADNGADVAPMRGDVEPGSQPPVAMHSLSARFLRAGDGFEWNGKVYVADDDAIEHDGVVTVPLELSNGANGWVDVPATEMVPLHHDDISYEIDENDHGESTASEVDLAETARAERDDALGTAEQPERWENEPTAQDFAEDARRNYGIAAAAVNRFVRLKDEGLSDDAAEVQAIDSCEDGIEVAADTIVVYRRERDAGTTHKAAHNTAVADIVGHHTPLWNIEEAQRFVADIDGPDNTAAADAVDEAVSSASTESNPTASASGSSTPVASVGVTGVVANVSPPGVLYSEDGAWQDVAVEAWELNARKAGHIVEATEWDTSGDGVIARVQVDGQWHELCSDTQSPGQVFAVAAESDAAQDDAPEPGGWIARNLPARDGNVSGDLPEMDLRTALDLVAVHSRVEEDNPALTARDAAAMARELDVEDIYGGVDEPTARAAYLTVLNAFDADIDEALAQESIAPSGDGQASEWPVVEQDETSHVAADTDDVVARIDQVLHEDADGDLSEEDAEEQYIEQRRASVRAELAAAAEGMTVEDARALVREADGIEEHLSSCGQDVSQCGTCSQQEHDTGDFWSVDVPAARQRLANTPLVGRVAECGRAVEEVEDAVQQHDPTDEDAERAERCARWNAEDAAEQTADDTEGWGQ</sequence>
<proteinExistence type="predicted"/>
<keyword evidence="2" id="KW-1185">Reference proteome</keyword>
<gene>
    <name evidence="1" type="ORF">LCL61_08750</name>
</gene>
<dbReference type="EMBL" id="CP150484">
    <property type="protein sequence ID" value="WYW15638.1"/>
    <property type="molecule type" value="Genomic_DNA"/>
</dbReference>
<dbReference type="Proteomes" id="UP001456344">
    <property type="component" value="Chromosome"/>
</dbReference>
<protein>
    <submittedName>
        <fullName evidence="1">Uncharacterized protein</fullName>
    </submittedName>
</protein>
<organism evidence="1 2">
    <name type="scientific">Amycolatopsis coloradensis</name>
    <dbReference type="NCBI Taxonomy" id="76021"/>
    <lineage>
        <taxon>Bacteria</taxon>
        <taxon>Bacillati</taxon>
        <taxon>Actinomycetota</taxon>
        <taxon>Actinomycetes</taxon>
        <taxon>Pseudonocardiales</taxon>
        <taxon>Pseudonocardiaceae</taxon>
        <taxon>Amycolatopsis</taxon>
    </lineage>
</organism>
<accession>A0ACD5B8Q1</accession>
<reference evidence="1" key="1">
    <citation type="submission" date="2023-10" db="EMBL/GenBank/DDBJ databases">
        <title>Whole genome sequencing of actinobacterial strain Amycolatopsis sp. (BCA-696) identifies the underlying plant growth-promoting genes.</title>
        <authorList>
            <person name="Gandham P."/>
            <person name="Vadla N."/>
            <person name="Saji A."/>
            <person name="Srinivas V."/>
            <person name="Ruperao P."/>
            <person name="Selvanayagam S."/>
            <person name="Saxena R.K."/>
            <person name="Rathore A."/>
            <person name="Gopalakrishnan S."/>
            <person name="Thakur V."/>
        </authorList>
    </citation>
    <scope>NUCLEOTIDE SEQUENCE</scope>
    <source>
        <strain evidence="1">BCA-696</strain>
    </source>
</reference>
<evidence type="ECO:0000313" key="1">
    <source>
        <dbReference type="EMBL" id="WYW15638.1"/>
    </source>
</evidence>
<name>A0ACD5B8Q1_9PSEU</name>
<evidence type="ECO:0000313" key="2">
    <source>
        <dbReference type="Proteomes" id="UP001456344"/>
    </source>
</evidence>